<reference evidence="3" key="1">
    <citation type="journal article" date="2019" name="Int. J. Syst. Evol. Microbiol.">
        <title>The Global Catalogue of Microorganisms (GCM) 10K type strain sequencing project: providing services to taxonomists for standard genome sequencing and annotation.</title>
        <authorList>
            <consortium name="The Broad Institute Genomics Platform"/>
            <consortium name="The Broad Institute Genome Sequencing Center for Infectious Disease"/>
            <person name="Wu L."/>
            <person name="Ma J."/>
        </authorList>
    </citation>
    <scope>NUCLEOTIDE SEQUENCE [LARGE SCALE GENOMIC DNA]</scope>
    <source>
        <strain evidence="3">S1</strain>
    </source>
</reference>
<proteinExistence type="predicted"/>
<dbReference type="RefSeq" id="WP_380167455.1">
    <property type="nucleotide sequence ID" value="NZ_JBHTNU010000025.1"/>
</dbReference>
<dbReference type="InterPro" id="IPR013321">
    <property type="entry name" value="Arc_rbn_hlx_hlx"/>
</dbReference>
<name>A0ABW4CEH0_9BACL</name>
<dbReference type="Proteomes" id="UP001597282">
    <property type="component" value="Unassembled WGS sequence"/>
</dbReference>
<evidence type="ECO:0000313" key="2">
    <source>
        <dbReference type="EMBL" id="MFD1428496.1"/>
    </source>
</evidence>
<organism evidence="2 3">
    <name type="scientific">Kroppenstedtia sanguinis</name>
    <dbReference type="NCBI Taxonomy" id="1380684"/>
    <lineage>
        <taxon>Bacteria</taxon>
        <taxon>Bacillati</taxon>
        <taxon>Bacillota</taxon>
        <taxon>Bacilli</taxon>
        <taxon>Bacillales</taxon>
        <taxon>Thermoactinomycetaceae</taxon>
        <taxon>Kroppenstedtia</taxon>
    </lineage>
</organism>
<dbReference type="EMBL" id="JBHTNU010000025">
    <property type="protein sequence ID" value="MFD1428496.1"/>
    <property type="molecule type" value="Genomic_DNA"/>
</dbReference>
<evidence type="ECO:0000313" key="3">
    <source>
        <dbReference type="Proteomes" id="UP001597282"/>
    </source>
</evidence>
<dbReference type="SUPFAM" id="SSF47598">
    <property type="entry name" value="Ribbon-helix-helix"/>
    <property type="match status" value="1"/>
</dbReference>
<dbReference type="Pfam" id="PF01402">
    <property type="entry name" value="RHH_1"/>
    <property type="match status" value="1"/>
</dbReference>
<evidence type="ECO:0000259" key="1">
    <source>
        <dbReference type="Pfam" id="PF01402"/>
    </source>
</evidence>
<feature type="domain" description="Ribbon-helix-helix protein CopG" evidence="1">
    <location>
        <begin position="4"/>
        <end position="40"/>
    </location>
</feature>
<dbReference type="InterPro" id="IPR002145">
    <property type="entry name" value="CopG"/>
</dbReference>
<comment type="caution">
    <text evidence="2">The sequence shown here is derived from an EMBL/GenBank/DDBJ whole genome shotgun (WGS) entry which is preliminary data.</text>
</comment>
<accession>A0ABW4CEH0</accession>
<gene>
    <name evidence="2" type="ORF">ACFQ4Y_16475</name>
</gene>
<dbReference type="InterPro" id="IPR010985">
    <property type="entry name" value="Ribbon_hlx_hlx"/>
</dbReference>
<protein>
    <submittedName>
        <fullName evidence="2">Ribbon-helix-helix domain-containing protein</fullName>
    </submittedName>
</protein>
<keyword evidence="3" id="KW-1185">Reference proteome</keyword>
<sequence length="44" mass="5172">MKARITIDLPVDLLQWIKEKCKEEGISRNELIKQALEAYRKGDQ</sequence>
<dbReference type="Gene3D" id="1.10.1220.10">
    <property type="entry name" value="Met repressor-like"/>
    <property type="match status" value="1"/>
</dbReference>